<gene>
    <name evidence="2" type="ORF">CH063_08828</name>
</gene>
<accession>H1VBB4</accession>
<comment type="similarity">
    <text evidence="1">Belongs to the lcsJ thioesterase family.</text>
</comment>
<dbReference type="SUPFAM" id="SSF54637">
    <property type="entry name" value="Thioesterase/thiol ester dehydrase-isomerase"/>
    <property type="match status" value="1"/>
</dbReference>
<evidence type="ECO:0000256" key="1">
    <source>
        <dbReference type="ARBA" id="ARBA00038476"/>
    </source>
</evidence>
<dbReference type="CDD" id="cd00586">
    <property type="entry name" value="4HBT"/>
    <property type="match status" value="1"/>
</dbReference>
<dbReference type="InterPro" id="IPR051490">
    <property type="entry name" value="THEM6_lcsJ_thioesterase"/>
</dbReference>
<reference evidence="3" key="1">
    <citation type="journal article" date="2012" name="Nat. Genet.">
        <title>Lifestyle transitions in plant pathogenic Colletotrichum fungi deciphered by genome and transcriptome analyses.</title>
        <authorList>
            <person name="O'Connell R.J."/>
            <person name="Thon M.R."/>
            <person name="Hacquard S."/>
            <person name="Amyotte S.G."/>
            <person name="Kleemann J."/>
            <person name="Torres M.F."/>
            <person name="Damm U."/>
            <person name="Buiate E.A."/>
            <person name="Epstein L."/>
            <person name="Alkan N."/>
            <person name="Altmueller J."/>
            <person name="Alvarado-Balderrama L."/>
            <person name="Bauser C.A."/>
            <person name="Becker C."/>
            <person name="Birren B.W."/>
            <person name="Chen Z."/>
            <person name="Choi J."/>
            <person name="Crouch J.A."/>
            <person name="Duvick J.P."/>
            <person name="Farman M.A."/>
            <person name="Gan P."/>
            <person name="Heiman D."/>
            <person name="Henrissat B."/>
            <person name="Howard R.J."/>
            <person name="Kabbage M."/>
            <person name="Koch C."/>
            <person name="Kracher B."/>
            <person name="Kubo Y."/>
            <person name="Law A.D."/>
            <person name="Lebrun M.-H."/>
            <person name="Lee Y.-H."/>
            <person name="Miyara I."/>
            <person name="Moore N."/>
            <person name="Neumann U."/>
            <person name="Nordstroem K."/>
            <person name="Panaccione D.G."/>
            <person name="Panstruga R."/>
            <person name="Place M."/>
            <person name="Proctor R.H."/>
            <person name="Prusky D."/>
            <person name="Rech G."/>
            <person name="Reinhardt R."/>
            <person name="Rollins J.A."/>
            <person name="Rounsley S."/>
            <person name="Schardl C.L."/>
            <person name="Schwartz D.C."/>
            <person name="Shenoy N."/>
            <person name="Shirasu K."/>
            <person name="Sikhakolli U.R."/>
            <person name="Stueber K."/>
            <person name="Sukno S.A."/>
            <person name="Sweigard J.A."/>
            <person name="Takano Y."/>
            <person name="Takahara H."/>
            <person name="Trail F."/>
            <person name="van der Does H.C."/>
            <person name="Voll L.M."/>
            <person name="Will I."/>
            <person name="Young S."/>
            <person name="Zeng Q."/>
            <person name="Zhang J."/>
            <person name="Zhou S."/>
            <person name="Dickman M.B."/>
            <person name="Schulze-Lefert P."/>
            <person name="Ver Loren van Themaat E."/>
            <person name="Ma L.-J."/>
            <person name="Vaillancourt L.J."/>
        </authorList>
    </citation>
    <scope>NUCLEOTIDE SEQUENCE [LARGE SCALE GENOMIC DNA]</scope>
    <source>
        <strain evidence="3">IMI 349063</strain>
    </source>
</reference>
<dbReference type="VEuPathDB" id="FungiDB:CH63R_09769"/>
<dbReference type="EMBL" id="CACQ02002496">
    <property type="protein sequence ID" value="CCF37517.1"/>
    <property type="molecule type" value="Genomic_DNA"/>
</dbReference>
<protein>
    <recommendedName>
        <fullName evidence="4">Capsule polysaccharide biosynthesis protein</fullName>
    </recommendedName>
</protein>
<organism evidence="2 3">
    <name type="scientific">Colletotrichum higginsianum (strain IMI 349063)</name>
    <name type="common">Crucifer anthracnose fungus</name>
    <dbReference type="NCBI Taxonomy" id="759273"/>
    <lineage>
        <taxon>Eukaryota</taxon>
        <taxon>Fungi</taxon>
        <taxon>Dikarya</taxon>
        <taxon>Ascomycota</taxon>
        <taxon>Pezizomycotina</taxon>
        <taxon>Sordariomycetes</taxon>
        <taxon>Hypocreomycetidae</taxon>
        <taxon>Glomerellales</taxon>
        <taxon>Glomerellaceae</taxon>
        <taxon>Colletotrichum</taxon>
        <taxon>Colletotrichum destructivum species complex</taxon>
    </lineage>
</organism>
<dbReference type="eggNOG" id="KOG4366">
    <property type="taxonomic scope" value="Eukaryota"/>
</dbReference>
<dbReference type="AlphaFoldDB" id="H1VBB4"/>
<evidence type="ECO:0000313" key="3">
    <source>
        <dbReference type="Proteomes" id="UP000007174"/>
    </source>
</evidence>
<sequence>MTNLIGNLTSILVSRDLFSTSYSPTVSWKTQLFLVGLFGFLFANAKSLPLAHTLRLLPSVYRLFWPRLFKKPKRESLTADSIQESAITAASPSLFRYEVANYRVAPLDLDVNLHKSNSTFFTDADISRAALLTKILSPALARLGPADFVLAAVQSSFKRPVAPWQAYRVSSRILAWDERSLYLVTYFTKPGTDGLLAEVDLRGGPAAVLDDKVLSKGVFATLATNLVVFEKKIDNLAVEKTLIIRCQYRMHEWCSSDVVFRFDIGAMLDECLDAACVPQAITYRRTPSVVCDIDTTAMIQQNLRRLIASFLDSNGKRISPLTINRLGIGTVLKQ</sequence>
<name>H1VBB4_COLHI</name>
<evidence type="ECO:0000313" key="2">
    <source>
        <dbReference type="EMBL" id="CCF37517.1"/>
    </source>
</evidence>
<dbReference type="PANTHER" id="PTHR12475:SF4">
    <property type="entry name" value="PROTEIN THEM6"/>
    <property type="match status" value="1"/>
</dbReference>
<evidence type="ECO:0008006" key="4">
    <source>
        <dbReference type="Google" id="ProtNLM"/>
    </source>
</evidence>
<dbReference type="HOGENOM" id="CLU_831580_0_0_1"/>
<proteinExistence type="inferred from homology"/>
<dbReference type="InterPro" id="IPR029069">
    <property type="entry name" value="HotDog_dom_sf"/>
</dbReference>
<dbReference type="PANTHER" id="PTHR12475">
    <property type="match status" value="1"/>
</dbReference>
<dbReference type="Proteomes" id="UP000007174">
    <property type="component" value="Unassembled WGS sequence"/>
</dbReference>
<dbReference type="Gene3D" id="3.10.129.10">
    <property type="entry name" value="Hotdog Thioesterase"/>
    <property type="match status" value="1"/>
</dbReference>
<dbReference type="Pfam" id="PF13279">
    <property type="entry name" value="4HBT_2"/>
    <property type="match status" value="1"/>
</dbReference>